<dbReference type="InterPro" id="IPR051088">
    <property type="entry name" value="PTS_Sugar-EIIC/EIIB"/>
</dbReference>
<keyword evidence="2 8" id="KW-0813">Transport</keyword>
<dbReference type="GO" id="GO:0008982">
    <property type="term" value="F:protein-N(PI)-phosphohistidine-sugar phosphotransferase activity"/>
    <property type="evidence" value="ECO:0007669"/>
    <property type="project" value="UniProtKB-UniRule"/>
</dbReference>
<reference evidence="11 12" key="1">
    <citation type="submission" date="2019-03" db="EMBL/GenBank/DDBJ databases">
        <title>Genomic Encyclopedia of Type Strains, Phase IV (KMG-IV): sequencing the most valuable type-strain genomes for metagenomic binning, comparative biology and taxonomic classification.</title>
        <authorList>
            <person name="Goeker M."/>
        </authorList>
    </citation>
    <scope>NUCLEOTIDE SEQUENCE [LARGE SCALE GENOMIC DNA]</scope>
    <source>
        <strain evidence="11 12">DSM 28867</strain>
    </source>
</reference>
<feature type="transmembrane region" description="Helical" evidence="9">
    <location>
        <begin position="131"/>
        <end position="155"/>
    </location>
</feature>
<feature type="transmembrane region" description="Helical" evidence="9">
    <location>
        <begin position="176"/>
        <end position="196"/>
    </location>
</feature>
<evidence type="ECO:0000256" key="7">
    <source>
        <dbReference type="ARBA" id="ARBA00023136"/>
    </source>
</evidence>
<sequence length="437" mass="46884">MKKFLNDTVVPAIMKFVNTKAIMALRNGIIYTMPLTIIGSVFLILACFPYQPVVDWFASMNLLDPMFNVTGATFDILAIAAVIGIAYEYVKAEGLPALNAGIISFVCFLILQDGSVLDANGDAVGGVINKAWTGGKGMICAILVGLVVGYIYSWFIKKDIRIKMPAGVPEGVVNSFTALIPGFVLVIGAFAIYAALKIVGDTTFLETIYSLIQTPLQGLTDSVGGVIVMGLMIPFLWFFGVHGSTIIGGIMDPILTANTLDNQAILDAGKELTLGNGGHIVTKQFLDQFMTVTGAGMTIGIVIFCVFFAKSAKNKEIGRISSVPALFNINEPVLFGFPVTLNPMLVIPFMAMPTISGLILYFCQYIGIIPLFGGVMVPWTTPPIISGLLVGGWQTALLQGLILVLTFFVYLPFVKAQDKRDYEDEQAAAKAEANAQG</sequence>
<accession>A0A4R7ZCF4</accession>
<keyword evidence="12" id="KW-1185">Reference proteome</keyword>
<feature type="transmembrane region" description="Helical" evidence="9">
    <location>
        <begin position="94"/>
        <end position="111"/>
    </location>
</feature>
<dbReference type="PROSITE" id="PS51105">
    <property type="entry name" value="PTS_EIIC_TYPE_3"/>
    <property type="match status" value="1"/>
</dbReference>
<organism evidence="11 12">
    <name type="scientific">Breznakia blatticola</name>
    <dbReference type="NCBI Taxonomy" id="1754012"/>
    <lineage>
        <taxon>Bacteria</taxon>
        <taxon>Bacillati</taxon>
        <taxon>Bacillota</taxon>
        <taxon>Erysipelotrichia</taxon>
        <taxon>Erysipelotrichales</taxon>
        <taxon>Erysipelotrichaceae</taxon>
        <taxon>Breznakia</taxon>
    </lineage>
</organism>
<dbReference type="InterPro" id="IPR003352">
    <property type="entry name" value="PTS_EIIC"/>
</dbReference>
<evidence type="ECO:0000313" key="11">
    <source>
        <dbReference type="EMBL" id="TDW11400.1"/>
    </source>
</evidence>
<dbReference type="NCBIfam" id="TIGR00410">
    <property type="entry name" value="lacE"/>
    <property type="match status" value="1"/>
</dbReference>
<feature type="transmembrane region" description="Helical" evidence="9">
    <location>
        <begin position="358"/>
        <end position="379"/>
    </location>
</feature>
<keyword evidence="4 8" id="KW-0762">Sugar transport</keyword>
<gene>
    <name evidence="11" type="ORF">EDD63_1531</name>
</gene>
<dbReference type="EMBL" id="SODD01000053">
    <property type="protein sequence ID" value="TDW11400.1"/>
    <property type="molecule type" value="Genomic_DNA"/>
</dbReference>
<dbReference type="PANTHER" id="PTHR33989">
    <property type="match status" value="1"/>
</dbReference>
<comment type="caution">
    <text evidence="11">The sequence shown here is derived from an EMBL/GenBank/DDBJ whole genome shotgun (WGS) entry which is preliminary data.</text>
</comment>
<evidence type="ECO:0000256" key="4">
    <source>
        <dbReference type="ARBA" id="ARBA00022597"/>
    </source>
</evidence>
<comment type="subcellular location">
    <subcellularLocation>
        <location evidence="1">Cell membrane</location>
        <topology evidence="1">Multi-pass membrane protein</topology>
    </subcellularLocation>
</comment>
<evidence type="ECO:0000256" key="1">
    <source>
        <dbReference type="ARBA" id="ARBA00004651"/>
    </source>
</evidence>
<feature type="transmembrane region" description="Helical" evidence="9">
    <location>
        <begin position="29"/>
        <end position="51"/>
    </location>
</feature>
<feature type="transmembrane region" description="Helical" evidence="9">
    <location>
        <begin position="223"/>
        <end position="241"/>
    </location>
</feature>
<proteinExistence type="predicted"/>
<dbReference type="RefSeq" id="WP_134171171.1">
    <property type="nucleotide sequence ID" value="NZ_SODD01000053.1"/>
</dbReference>
<dbReference type="GO" id="GO:0009401">
    <property type="term" value="P:phosphoenolpyruvate-dependent sugar phosphotransferase system"/>
    <property type="evidence" value="ECO:0007669"/>
    <property type="project" value="InterPro"/>
</dbReference>
<feature type="transmembrane region" description="Helical" evidence="9">
    <location>
        <begin position="289"/>
        <end position="309"/>
    </location>
</feature>
<dbReference type="GO" id="GO:1901264">
    <property type="term" value="P:carbohydrate derivative transport"/>
    <property type="evidence" value="ECO:0007669"/>
    <property type="project" value="TreeGrafter"/>
</dbReference>
<evidence type="ECO:0000313" key="12">
    <source>
        <dbReference type="Proteomes" id="UP000294743"/>
    </source>
</evidence>
<keyword evidence="3 8" id="KW-1003">Cell membrane</keyword>
<dbReference type="InterPro" id="IPR004501">
    <property type="entry name" value="PTS_EIIC_3"/>
</dbReference>
<dbReference type="PIRSF" id="PIRSF006351">
    <property type="entry name" value="PTS_EIIC-Cellobiose"/>
    <property type="match status" value="1"/>
</dbReference>
<evidence type="ECO:0000256" key="3">
    <source>
        <dbReference type="ARBA" id="ARBA00022475"/>
    </source>
</evidence>
<evidence type="ECO:0000256" key="5">
    <source>
        <dbReference type="ARBA" id="ARBA00022692"/>
    </source>
</evidence>
<dbReference type="InterPro" id="IPR004796">
    <property type="entry name" value="PTS_IIC_cello"/>
</dbReference>
<dbReference type="PANTHER" id="PTHR33989:SF4">
    <property type="entry name" value="PTS SYSTEM N,N'-DIACETYLCHITOBIOSE-SPECIFIC EIIC COMPONENT"/>
    <property type="match status" value="1"/>
</dbReference>
<protein>
    <recommendedName>
        <fullName evidence="8">Permease IIC component</fullName>
    </recommendedName>
</protein>
<dbReference type="Pfam" id="PF02378">
    <property type="entry name" value="PTS_EIIC"/>
    <property type="match status" value="1"/>
</dbReference>
<feature type="transmembrane region" description="Helical" evidence="9">
    <location>
        <begin position="66"/>
        <end position="87"/>
    </location>
</feature>
<keyword evidence="6 9" id="KW-1133">Transmembrane helix</keyword>
<dbReference type="AlphaFoldDB" id="A0A4R7ZCF4"/>
<feature type="domain" description="PTS EIIC type-3" evidence="10">
    <location>
        <begin position="5"/>
        <end position="413"/>
    </location>
</feature>
<dbReference type="OrthoDB" id="1550290at2"/>
<keyword evidence="5 9" id="KW-0812">Transmembrane</keyword>
<evidence type="ECO:0000256" key="2">
    <source>
        <dbReference type="ARBA" id="ARBA00022448"/>
    </source>
</evidence>
<feature type="transmembrane region" description="Helical" evidence="9">
    <location>
        <begin position="329"/>
        <end position="351"/>
    </location>
</feature>
<comment type="function">
    <text evidence="8">The phosphoenolpyruvate-dependent sugar phosphotransferase system (PTS), a major carbohydrate active -transport system, catalyzes the phosphorylation of incoming sugar substrates concomitant with their translocation across the cell membrane.</text>
</comment>
<keyword evidence="7 8" id="KW-0472">Membrane</keyword>
<name>A0A4R7ZCF4_9FIRM</name>
<dbReference type="GO" id="GO:0005886">
    <property type="term" value="C:plasma membrane"/>
    <property type="evidence" value="ECO:0007669"/>
    <property type="project" value="UniProtKB-SubCell"/>
</dbReference>
<dbReference type="Proteomes" id="UP000294743">
    <property type="component" value="Unassembled WGS sequence"/>
</dbReference>
<evidence type="ECO:0000256" key="6">
    <source>
        <dbReference type="ARBA" id="ARBA00022989"/>
    </source>
</evidence>
<feature type="transmembrane region" description="Helical" evidence="9">
    <location>
        <begin position="391"/>
        <end position="411"/>
    </location>
</feature>
<evidence type="ECO:0000256" key="8">
    <source>
        <dbReference type="PIRNR" id="PIRNR006351"/>
    </source>
</evidence>
<evidence type="ECO:0000256" key="9">
    <source>
        <dbReference type="SAM" id="Phobius"/>
    </source>
</evidence>
<evidence type="ECO:0000259" key="10">
    <source>
        <dbReference type="PROSITE" id="PS51105"/>
    </source>
</evidence>